<accession>A0A3L6QQ03</accession>
<protein>
    <recommendedName>
        <fullName evidence="1">DUF1117 domain-containing protein</fullName>
    </recommendedName>
</protein>
<feature type="domain" description="DUF1117" evidence="1">
    <location>
        <begin position="14"/>
        <end position="67"/>
    </location>
</feature>
<evidence type="ECO:0000313" key="2">
    <source>
        <dbReference type="EMBL" id="RLM85920.1"/>
    </source>
</evidence>
<name>A0A3L6QQ03_PANMI</name>
<dbReference type="Pfam" id="PF06547">
    <property type="entry name" value="DUF1117"/>
    <property type="match status" value="1"/>
</dbReference>
<evidence type="ECO:0000313" key="3">
    <source>
        <dbReference type="Proteomes" id="UP000275267"/>
    </source>
</evidence>
<keyword evidence="3" id="KW-1185">Reference proteome</keyword>
<reference evidence="3" key="1">
    <citation type="journal article" date="2019" name="Nat. Commun.">
        <title>The genome of broomcorn millet.</title>
        <authorList>
            <person name="Zou C."/>
            <person name="Miki D."/>
            <person name="Li D."/>
            <person name="Tang Q."/>
            <person name="Xiao L."/>
            <person name="Rajput S."/>
            <person name="Deng P."/>
            <person name="Jia W."/>
            <person name="Huang R."/>
            <person name="Zhang M."/>
            <person name="Sun Y."/>
            <person name="Hu J."/>
            <person name="Fu X."/>
            <person name="Schnable P.S."/>
            <person name="Li F."/>
            <person name="Zhang H."/>
            <person name="Feng B."/>
            <person name="Zhu X."/>
            <person name="Liu R."/>
            <person name="Schnable J.C."/>
            <person name="Zhu J.-K."/>
            <person name="Zhang H."/>
        </authorList>
    </citation>
    <scope>NUCLEOTIDE SEQUENCE [LARGE SCALE GENOMIC DNA]</scope>
</reference>
<gene>
    <name evidence="2" type="ORF">C2845_PM04G06980</name>
</gene>
<organism evidence="2 3">
    <name type="scientific">Panicum miliaceum</name>
    <name type="common">Proso millet</name>
    <name type="synonym">Broomcorn millet</name>
    <dbReference type="NCBI Taxonomy" id="4540"/>
    <lineage>
        <taxon>Eukaryota</taxon>
        <taxon>Viridiplantae</taxon>
        <taxon>Streptophyta</taxon>
        <taxon>Embryophyta</taxon>
        <taxon>Tracheophyta</taxon>
        <taxon>Spermatophyta</taxon>
        <taxon>Magnoliopsida</taxon>
        <taxon>Liliopsida</taxon>
        <taxon>Poales</taxon>
        <taxon>Poaceae</taxon>
        <taxon>PACMAD clade</taxon>
        <taxon>Panicoideae</taxon>
        <taxon>Panicodae</taxon>
        <taxon>Paniceae</taxon>
        <taxon>Panicinae</taxon>
        <taxon>Panicum</taxon>
        <taxon>Panicum sect. Panicum</taxon>
    </lineage>
</organism>
<dbReference type="AlphaFoldDB" id="A0A3L6QQ03"/>
<proteinExistence type="predicted"/>
<comment type="caution">
    <text evidence="2">The sequence shown here is derived from an EMBL/GenBank/DDBJ whole genome shotgun (WGS) entry which is preliminary data.</text>
</comment>
<dbReference type="STRING" id="4540.A0A3L6QQ03"/>
<sequence length="95" mass="10194">MRQGEGTEEEATISLTIWRLLGSGFAVGRFAGGRRPEERELHVVYTEMGSRCNNGCAPRRISWGQGRAHPWSGALSGASGATSGIILRIPHDDGS</sequence>
<evidence type="ECO:0000259" key="1">
    <source>
        <dbReference type="Pfam" id="PF06547"/>
    </source>
</evidence>
<dbReference type="EMBL" id="PQIB02000011">
    <property type="protein sequence ID" value="RLM85920.1"/>
    <property type="molecule type" value="Genomic_DNA"/>
</dbReference>
<dbReference type="InterPro" id="IPR010543">
    <property type="entry name" value="DUF1117"/>
</dbReference>
<dbReference type="Proteomes" id="UP000275267">
    <property type="component" value="Unassembled WGS sequence"/>
</dbReference>